<dbReference type="Proteomes" id="UP000011083">
    <property type="component" value="Unassembled WGS sequence"/>
</dbReference>
<accession>L8GDK7</accession>
<evidence type="ECO:0000313" key="3">
    <source>
        <dbReference type="Proteomes" id="UP000011083"/>
    </source>
</evidence>
<dbReference type="RefSeq" id="XP_004333223.1">
    <property type="nucleotide sequence ID" value="XM_004333175.1"/>
</dbReference>
<name>L8GDK7_ACACF</name>
<evidence type="ECO:0000313" key="2">
    <source>
        <dbReference type="EMBL" id="ELR11210.1"/>
    </source>
</evidence>
<gene>
    <name evidence="2" type="ORF">ACA1_389310</name>
</gene>
<organism evidence="2 3">
    <name type="scientific">Acanthamoeba castellanii (strain ATCC 30010 / Neff)</name>
    <dbReference type="NCBI Taxonomy" id="1257118"/>
    <lineage>
        <taxon>Eukaryota</taxon>
        <taxon>Amoebozoa</taxon>
        <taxon>Discosea</taxon>
        <taxon>Longamoebia</taxon>
        <taxon>Centramoebida</taxon>
        <taxon>Acanthamoebidae</taxon>
        <taxon>Acanthamoeba</taxon>
    </lineage>
</organism>
<reference evidence="2 3" key="1">
    <citation type="journal article" date="2013" name="Genome Biol.">
        <title>Genome of Acanthamoeba castellanii highlights extensive lateral gene transfer and early evolution of tyrosine kinase signaling.</title>
        <authorList>
            <person name="Clarke M."/>
            <person name="Lohan A.J."/>
            <person name="Liu B."/>
            <person name="Lagkouvardos I."/>
            <person name="Roy S."/>
            <person name="Zafar N."/>
            <person name="Bertelli C."/>
            <person name="Schilde C."/>
            <person name="Kianianmomeni A."/>
            <person name="Burglin T.R."/>
            <person name="Frech C."/>
            <person name="Turcotte B."/>
            <person name="Kopec K.O."/>
            <person name="Synnott J.M."/>
            <person name="Choo C."/>
            <person name="Paponov I."/>
            <person name="Finkler A."/>
            <person name="Soon Heng Tan C."/>
            <person name="Hutchins A.P."/>
            <person name="Weinmeier T."/>
            <person name="Rattei T."/>
            <person name="Chu J.S."/>
            <person name="Gimenez G."/>
            <person name="Irimia M."/>
            <person name="Rigden D.J."/>
            <person name="Fitzpatrick D.A."/>
            <person name="Lorenzo-Morales J."/>
            <person name="Bateman A."/>
            <person name="Chiu C.H."/>
            <person name="Tang P."/>
            <person name="Hegemann P."/>
            <person name="Fromm H."/>
            <person name="Raoult D."/>
            <person name="Greub G."/>
            <person name="Miranda-Saavedra D."/>
            <person name="Chen N."/>
            <person name="Nash P."/>
            <person name="Ginger M.L."/>
            <person name="Horn M."/>
            <person name="Schaap P."/>
            <person name="Caler L."/>
            <person name="Loftus B."/>
        </authorList>
    </citation>
    <scope>NUCLEOTIDE SEQUENCE [LARGE SCALE GENOMIC DNA]</scope>
    <source>
        <strain evidence="2 3">Neff</strain>
    </source>
</reference>
<dbReference type="KEGG" id="acan:ACA1_389310"/>
<feature type="region of interest" description="Disordered" evidence="1">
    <location>
        <begin position="439"/>
        <end position="477"/>
    </location>
</feature>
<feature type="region of interest" description="Disordered" evidence="1">
    <location>
        <begin position="197"/>
        <end position="216"/>
    </location>
</feature>
<dbReference type="VEuPathDB" id="AmoebaDB:ACA1_389310"/>
<proteinExistence type="predicted"/>
<evidence type="ECO:0000256" key="1">
    <source>
        <dbReference type="SAM" id="MobiDB-lite"/>
    </source>
</evidence>
<feature type="compositionally biased region" description="Basic and acidic residues" evidence="1">
    <location>
        <begin position="467"/>
        <end position="477"/>
    </location>
</feature>
<feature type="compositionally biased region" description="Low complexity" evidence="1">
    <location>
        <begin position="198"/>
        <end position="207"/>
    </location>
</feature>
<dbReference type="GeneID" id="14911557"/>
<protein>
    <submittedName>
        <fullName evidence="2">Uncharacterized protein</fullName>
    </submittedName>
</protein>
<keyword evidence="3" id="KW-1185">Reference proteome</keyword>
<dbReference type="AlphaFoldDB" id="L8GDK7"/>
<feature type="compositionally biased region" description="Basic residues" evidence="1">
    <location>
        <begin position="439"/>
        <end position="457"/>
    </location>
</feature>
<sequence>MRRVFTPPFSPSSSSLLTSPLPLRPLASFFPFLDECATAPSTQGLGQQCHPWWAASITQLGLPPHTPPAQTAAGHYLDGFFNDTESSSGYHHYLASQDHFNVAAAAQPHRPEAMIAAAPFALPLAQCLAEPISCGPEVPHLPLLLVEPASGPSSPLDMVEVKCEQPDDDAYDDDDGDYDNVVRDFLDSAGLAVGYDCTSPASSRPSTPAQPPLPSWPPLAGRLVTLATSAPPSPAFLLPPKKKRKITHTPRQQPVGPHLNHNDHLNGHHNGGGQTNNNSCCSCPDCWFYLYTTMPEKKKPIWVVFYCTHEHDMTTARLTLTSTDSHASGAGEAVVADLAADLDLSWAAKVVVPHPDTGRDTAMVQHKWCFVCPDDTFNSRVFSARLVEPMATTVAVTTVLGGLSVISTTSQRRTRRAGVERVCGSEFERRLVANCARHPPKRRHFLNGKGKGQRPRKPKDATYLLDELSKAVRPSHE</sequence>
<dbReference type="EMBL" id="KB008156">
    <property type="protein sequence ID" value="ELR11210.1"/>
    <property type="molecule type" value="Genomic_DNA"/>
</dbReference>
<feature type="region of interest" description="Disordered" evidence="1">
    <location>
        <begin position="247"/>
        <end position="270"/>
    </location>
</feature>